<comment type="cofactor">
    <cofactor evidence="9">
        <name>heme b</name>
        <dbReference type="ChEBI" id="CHEBI:60344"/>
    </cofactor>
    <text evidence="9">Binds 1 heme b (iron(II)-protoporphyrin IX) group per subunit.</text>
</comment>
<protein>
    <recommendedName>
        <fullName evidence="2">peroxidase</fullName>
        <ecNumber evidence="2">1.11.1.7</ecNumber>
    </recommendedName>
</protein>
<keyword evidence="6" id="KW-0560">Oxidoreductase</keyword>
<keyword evidence="4" id="KW-0349">Heme</keyword>
<reference evidence="12 13" key="1">
    <citation type="submission" date="2024-01" db="EMBL/GenBank/DDBJ databases">
        <title>The genomes of 5 underutilized Papilionoideae crops provide insights into root nodulation and disease resistanc.</title>
        <authorList>
            <person name="Yuan L."/>
        </authorList>
    </citation>
    <scope>NUCLEOTIDE SEQUENCE [LARGE SCALE GENOMIC DNA]</scope>
    <source>
        <strain evidence="12">ZHUSHIDOU_FW_LH</strain>
        <tissue evidence="12">Leaf</tissue>
    </source>
</reference>
<dbReference type="EC" id="1.11.1.7" evidence="2"/>
<dbReference type="Proteomes" id="UP001372338">
    <property type="component" value="Unassembled WGS sequence"/>
</dbReference>
<proteinExistence type="inferred from homology"/>
<feature type="binding site" evidence="9">
    <location>
        <position position="137"/>
    </location>
    <ligand>
        <name>Ca(2+)</name>
        <dbReference type="ChEBI" id="CHEBI:29108"/>
        <label>2</label>
    </ligand>
</feature>
<dbReference type="InterPro" id="IPR002016">
    <property type="entry name" value="Haem_peroxidase"/>
</dbReference>
<evidence type="ECO:0000256" key="9">
    <source>
        <dbReference type="PIRSR" id="PIRSR600823-3"/>
    </source>
</evidence>
<dbReference type="GO" id="GO:0020037">
    <property type="term" value="F:heme binding"/>
    <property type="evidence" value="ECO:0007669"/>
    <property type="project" value="InterPro"/>
</dbReference>
<evidence type="ECO:0000313" key="13">
    <source>
        <dbReference type="Proteomes" id="UP001372338"/>
    </source>
</evidence>
<keyword evidence="13" id="KW-1185">Reference proteome</keyword>
<evidence type="ECO:0000256" key="1">
    <source>
        <dbReference type="ARBA" id="ARBA00000189"/>
    </source>
</evidence>
<comment type="caution">
    <text evidence="12">The sequence shown here is derived from an EMBL/GenBank/DDBJ whole genome shotgun (WGS) entry which is preliminary data.</text>
</comment>
<evidence type="ECO:0000256" key="5">
    <source>
        <dbReference type="ARBA" id="ARBA00022723"/>
    </source>
</evidence>
<evidence type="ECO:0000313" key="12">
    <source>
        <dbReference type="EMBL" id="KAK7244133.1"/>
    </source>
</evidence>
<dbReference type="PROSITE" id="PS50873">
    <property type="entry name" value="PEROXIDASE_4"/>
    <property type="match status" value="1"/>
</dbReference>
<feature type="binding site" evidence="9">
    <location>
        <position position="43"/>
    </location>
    <ligand>
        <name>Ca(2+)</name>
        <dbReference type="ChEBI" id="CHEBI:29108"/>
        <label>1</label>
    </ligand>
</feature>
<feature type="binding site" evidence="8">
    <location>
        <position position="106"/>
    </location>
    <ligand>
        <name>substrate</name>
    </ligand>
</feature>
<dbReference type="PANTHER" id="PTHR31388">
    <property type="entry name" value="PEROXIDASE 72-RELATED"/>
    <property type="match status" value="1"/>
</dbReference>
<feature type="binding site" evidence="9">
    <location>
        <position position="34"/>
    </location>
    <ligand>
        <name>Ca(2+)</name>
        <dbReference type="ChEBI" id="CHEBI:29108"/>
        <label>1</label>
    </ligand>
</feature>
<dbReference type="GO" id="GO:0140825">
    <property type="term" value="F:lactoperoxidase activity"/>
    <property type="evidence" value="ECO:0007669"/>
    <property type="project" value="UniProtKB-EC"/>
</dbReference>
<accession>A0AAN9E3A4</accession>
<dbReference type="EMBL" id="JAYWIO010000008">
    <property type="protein sequence ID" value="KAK7244133.1"/>
    <property type="molecule type" value="Genomic_DNA"/>
</dbReference>
<dbReference type="InterPro" id="IPR000823">
    <property type="entry name" value="Peroxidase_pln"/>
</dbReference>
<evidence type="ECO:0000256" key="6">
    <source>
        <dbReference type="ARBA" id="ARBA00023002"/>
    </source>
</evidence>
<evidence type="ECO:0000256" key="3">
    <source>
        <dbReference type="ARBA" id="ARBA00022559"/>
    </source>
</evidence>
<dbReference type="Gene3D" id="1.10.520.10">
    <property type="match status" value="2"/>
</dbReference>
<comment type="cofactor">
    <cofactor evidence="9">
        <name>Ca(2+)</name>
        <dbReference type="ChEBI" id="CHEBI:29108"/>
    </cofactor>
    <text evidence="9">Binds 2 calcium ions per subunit.</text>
</comment>
<organism evidence="12 13">
    <name type="scientific">Crotalaria pallida</name>
    <name type="common">Smooth rattlebox</name>
    <name type="synonym">Crotalaria striata</name>
    <dbReference type="NCBI Taxonomy" id="3830"/>
    <lineage>
        <taxon>Eukaryota</taxon>
        <taxon>Viridiplantae</taxon>
        <taxon>Streptophyta</taxon>
        <taxon>Embryophyta</taxon>
        <taxon>Tracheophyta</taxon>
        <taxon>Spermatophyta</taxon>
        <taxon>Magnoliopsida</taxon>
        <taxon>eudicotyledons</taxon>
        <taxon>Gunneridae</taxon>
        <taxon>Pentapetalae</taxon>
        <taxon>rosids</taxon>
        <taxon>fabids</taxon>
        <taxon>Fabales</taxon>
        <taxon>Fabaceae</taxon>
        <taxon>Papilionoideae</taxon>
        <taxon>50 kb inversion clade</taxon>
        <taxon>genistoids sensu lato</taxon>
        <taxon>core genistoids</taxon>
        <taxon>Crotalarieae</taxon>
        <taxon>Crotalaria</taxon>
    </lineage>
</organism>
<comment type="catalytic activity">
    <reaction evidence="1">
        <text>2 a phenolic donor + H2O2 = 2 a phenolic radical donor + 2 H2O</text>
        <dbReference type="Rhea" id="RHEA:56136"/>
        <dbReference type="ChEBI" id="CHEBI:15377"/>
        <dbReference type="ChEBI" id="CHEBI:16240"/>
        <dbReference type="ChEBI" id="CHEBI:139520"/>
        <dbReference type="ChEBI" id="CHEBI:139521"/>
        <dbReference type="EC" id="1.11.1.7"/>
    </reaction>
</comment>
<evidence type="ECO:0000256" key="4">
    <source>
        <dbReference type="ARBA" id="ARBA00022617"/>
    </source>
</evidence>
<keyword evidence="5 9" id="KW-0479">Metal-binding</keyword>
<gene>
    <name evidence="12" type="ORF">RIF29_38951</name>
</gene>
<name>A0AAN9E3A4_CROPI</name>
<feature type="domain" description="Plant heme peroxidase family profile" evidence="11">
    <location>
        <begin position="22"/>
        <end position="156"/>
    </location>
</feature>
<dbReference type="GO" id="GO:0046872">
    <property type="term" value="F:metal ion binding"/>
    <property type="evidence" value="ECO:0007669"/>
    <property type="project" value="UniProtKB-KW"/>
</dbReference>
<dbReference type="InterPro" id="IPR010255">
    <property type="entry name" value="Haem_peroxidase_sf"/>
</dbReference>
<dbReference type="PANTHER" id="PTHR31388:SF5">
    <property type="entry name" value="PEROXIDASE"/>
    <property type="match status" value="1"/>
</dbReference>
<sequence length="156" mass="17259">MPYRHNLDPIVRDVFLYFFLKFFVPSKLQGCDASILMDGITSEQTAGPNAGTIRGLEVIDKIKLKVESIYPGVLGGPSWAVPLGRRDAMQEQQTIANNSAANNEIPSPLSDLPTLKSMFEAKGLSPSDLTVLSDAHTIGQTECRFFRSRIYNECHL</sequence>
<evidence type="ECO:0000256" key="2">
    <source>
        <dbReference type="ARBA" id="ARBA00012313"/>
    </source>
</evidence>
<feature type="binding site" description="axial binding residue" evidence="9">
    <location>
        <position position="136"/>
    </location>
    <ligand>
        <name>heme b</name>
        <dbReference type="ChEBI" id="CHEBI:60344"/>
    </ligand>
    <ligandPart>
        <name>Fe</name>
        <dbReference type="ChEBI" id="CHEBI:18248"/>
    </ligandPart>
</feature>
<keyword evidence="9" id="KW-0106">Calcium</keyword>
<dbReference type="SUPFAM" id="SSF48113">
    <property type="entry name" value="Heme-dependent peroxidases"/>
    <property type="match status" value="1"/>
</dbReference>
<evidence type="ECO:0000256" key="8">
    <source>
        <dbReference type="PIRSR" id="PIRSR600823-2"/>
    </source>
</evidence>
<dbReference type="Pfam" id="PF00141">
    <property type="entry name" value="peroxidase"/>
    <property type="match status" value="2"/>
</dbReference>
<keyword evidence="3" id="KW-0575">Peroxidase</keyword>
<comment type="similarity">
    <text evidence="10">Belongs to the peroxidase family.</text>
</comment>
<keyword evidence="7 9" id="KW-0408">Iron</keyword>
<dbReference type="AlphaFoldDB" id="A0AAN9E3A4"/>
<evidence type="ECO:0000259" key="11">
    <source>
        <dbReference type="PROSITE" id="PS50873"/>
    </source>
</evidence>
<evidence type="ECO:0000256" key="10">
    <source>
        <dbReference type="RuleBase" id="RU004241"/>
    </source>
</evidence>
<dbReference type="GO" id="GO:0006979">
    <property type="term" value="P:response to oxidative stress"/>
    <property type="evidence" value="ECO:0007669"/>
    <property type="project" value="InterPro"/>
</dbReference>
<dbReference type="PRINTS" id="PR00458">
    <property type="entry name" value="PEROXIDASE"/>
</dbReference>
<feature type="binding site" evidence="9">
    <location>
        <position position="30"/>
    </location>
    <ligand>
        <name>Ca(2+)</name>
        <dbReference type="ChEBI" id="CHEBI:29108"/>
        <label>1</label>
    </ligand>
</feature>
<feature type="binding site" evidence="9">
    <location>
        <position position="32"/>
    </location>
    <ligand>
        <name>Ca(2+)</name>
        <dbReference type="ChEBI" id="CHEBI:29108"/>
        <label>1</label>
    </ligand>
</feature>
<evidence type="ECO:0000256" key="7">
    <source>
        <dbReference type="ARBA" id="ARBA00023004"/>
    </source>
</evidence>
<dbReference type="Gene3D" id="1.10.420.10">
    <property type="entry name" value="Peroxidase, domain 2"/>
    <property type="match status" value="1"/>
</dbReference>